<dbReference type="AlphaFoldDB" id="A0AAX6T244"/>
<dbReference type="Proteomes" id="UP000694906">
    <property type="component" value="Unplaced"/>
</dbReference>
<feature type="compositionally biased region" description="Basic and acidic residues" evidence="2">
    <location>
        <begin position="832"/>
        <end position="842"/>
    </location>
</feature>
<sequence>MAPALERMSEFPGDWAGPGCEQLSPAEHSLDGQLLVLVWGCPSGQFVEGSLLPADLARILESLLAAQERSVPVQASTLPPWGLARDAETLLLLPLREAPPERLQAQEELGTRPTAHPGGGCHPTRSHHASLHQESPWTSNHPSLRTGPGSLQGAWNRGGWTPVGTAEDGAARGTSDRAEGEHGDRWQLGQEGCKDLSPGSVIQAPEAEQGDTGAPDTLATACCLWPWQEHPVPLLQGVALEGPQSLSRSGRVEGSDWGFPEELSSGEEVVPLATGSRARGTGTSQLGDDQLTAGQGRAPQRTLQDKEDRKRYFGSALPLQEERARAGPEEEKAPPGDVSSLGRSRVPGQPGPQALAGQEKLFCTREHCQLQLPSPAVPAARCEAAGSPWGEGQDRCALQIDAFEREVEACFQQLHTLHLGSRGNRWKMSALAGENWSFASRWHSGGEECAYSQQDVTSQGWDACPAAEGEPKVGGEGVRLQENRASCTSGAVPGMVPSCNTASLGPAEPWPALERARDRFHQLLSALKEERRQAACDNATLPGDQDRCPRKACHLEKARARDAAEICRLEQVNRELAADLAHLQGKLSPCLQAISDLEACNRESYGKIMQLEEENEKLKGGRAQLQEAMSERKRKPQGETDGVTLGNRELKVLLSRLGARYKELLREVELAIEDTLQAFKRENEHLLRSVRGLEREVALRMSSNMGLLVCRGQRPQGNTTRTGDKVRTADKEVTGASGPLILRVGGAPLEEEVVVHGGQTGLSLDSQDSRCAATSPTWPSLEQSEGPSALQGSTEGAAGKETNLEKEEKRLGVLWAGDGSESPGSGPQCCRHSQDSEAKGAEEDPGLCVQQLHHQVQTLQCQLRDQGWANRELQAVRDQAAHEQSELRAKLEELQKEQWEARLAVSPLKAKLASLVQKCLQRNRLIMHLLQKLHRHGLASPLLSELAHSMVQDVALVEYAATFLTPGVSETSHLDLGSEDAATAAGRAQEYLPDSRMDTVLQSPQCPGSWPAPEAEWPAEAAHPASLKGLRAAGTPSCPRLGGDQGARAALGRRRQSCPSASALSMWRSHRAARESPGTSSTCRERRLSLSADPGKKTIERQTRPSGKCDTPPT</sequence>
<feature type="coiled-coil region" evidence="1">
    <location>
        <begin position="608"/>
        <end position="696"/>
    </location>
</feature>
<dbReference type="PANTHER" id="PTHR36866:SF1">
    <property type="entry name" value="GENE 1043-RELATED"/>
    <property type="match status" value="1"/>
</dbReference>
<dbReference type="InterPro" id="IPR032771">
    <property type="entry name" value="DUF4527"/>
</dbReference>
<reference evidence="4" key="1">
    <citation type="submission" date="2025-08" db="UniProtKB">
        <authorList>
            <consortium name="RefSeq"/>
        </authorList>
    </citation>
    <scope>IDENTIFICATION</scope>
</reference>
<dbReference type="GeneID" id="101719585"/>
<feature type="compositionally biased region" description="Low complexity" evidence="2">
    <location>
        <begin position="1011"/>
        <end position="1025"/>
    </location>
</feature>
<feature type="compositionally biased region" description="Polar residues" evidence="2">
    <location>
        <begin position="132"/>
        <end position="143"/>
    </location>
</feature>
<feature type="compositionally biased region" description="Polar residues" evidence="2">
    <location>
        <begin position="772"/>
        <end position="794"/>
    </location>
</feature>
<accession>A0AAX6T244</accession>
<feature type="coiled-coil region" evidence="1">
    <location>
        <begin position="870"/>
        <end position="902"/>
    </location>
</feature>
<protein>
    <submittedName>
        <fullName evidence="4">Uncharacterized protein C4orf50 homolog</fullName>
    </submittedName>
</protein>
<dbReference type="RefSeq" id="XP_021115967.1">
    <property type="nucleotide sequence ID" value="XM_021260308.1"/>
</dbReference>
<gene>
    <name evidence="4" type="primary">CUNH4orf50</name>
</gene>
<dbReference type="Pfam" id="PF15030">
    <property type="entry name" value="DUF4527"/>
    <property type="match status" value="1"/>
</dbReference>
<evidence type="ECO:0000313" key="4">
    <source>
        <dbReference type="RefSeq" id="XP_021115967.1"/>
    </source>
</evidence>
<feature type="region of interest" description="Disordered" evidence="2">
    <location>
        <begin position="1000"/>
        <end position="1114"/>
    </location>
</feature>
<name>A0AAX6T244_HETGA</name>
<feature type="region of interest" description="Disordered" evidence="2">
    <location>
        <begin position="760"/>
        <end position="842"/>
    </location>
</feature>
<dbReference type="CTD" id="106112835"/>
<feature type="compositionally biased region" description="Basic and acidic residues" evidence="2">
    <location>
        <begin position="320"/>
        <end position="334"/>
    </location>
</feature>
<feature type="compositionally biased region" description="Low complexity" evidence="2">
    <location>
        <begin position="1040"/>
        <end position="1050"/>
    </location>
</feature>
<dbReference type="PANTHER" id="PTHR36866">
    <property type="entry name" value="CHROMOSOME 4 OPEN READING FRAME 50"/>
    <property type="match status" value="1"/>
</dbReference>
<feature type="compositionally biased region" description="Basic and acidic residues" evidence="2">
    <location>
        <begin position="174"/>
        <end position="185"/>
    </location>
</feature>
<evidence type="ECO:0000256" key="1">
    <source>
        <dbReference type="SAM" id="Coils"/>
    </source>
</evidence>
<keyword evidence="1" id="KW-0175">Coiled coil</keyword>
<organism evidence="3 4">
    <name type="scientific">Heterocephalus glaber</name>
    <name type="common">Naked mole rat</name>
    <dbReference type="NCBI Taxonomy" id="10181"/>
    <lineage>
        <taxon>Eukaryota</taxon>
        <taxon>Metazoa</taxon>
        <taxon>Chordata</taxon>
        <taxon>Craniata</taxon>
        <taxon>Vertebrata</taxon>
        <taxon>Euteleostomi</taxon>
        <taxon>Mammalia</taxon>
        <taxon>Eutheria</taxon>
        <taxon>Euarchontoglires</taxon>
        <taxon>Glires</taxon>
        <taxon>Rodentia</taxon>
        <taxon>Hystricomorpha</taxon>
        <taxon>Bathyergidae</taxon>
        <taxon>Heterocephalus</taxon>
    </lineage>
</organism>
<keyword evidence="3" id="KW-1185">Reference proteome</keyword>
<evidence type="ECO:0000256" key="2">
    <source>
        <dbReference type="SAM" id="MobiDB-lite"/>
    </source>
</evidence>
<feature type="compositionally biased region" description="Basic and acidic residues" evidence="2">
    <location>
        <begin position="802"/>
        <end position="811"/>
    </location>
</feature>
<feature type="compositionally biased region" description="Basic and acidic residues" evidence="2">
    <location>
        <begin position="1083"/>
        <end position="1103"/>
    </location>
</feature>
<feature type="region of interest" description="Disordered" evidence="2">
    <location>
        <begin position="111"/>
        <end position="199"/>
    </location>
</feature>
<feature type="region of interest" description="Disordered" evidence="2">
    <location>
        <begin position="245"/>
        <end position="354"/>
    </location>
</feature>
<evidence type="ECO:0000313" key="3">
    <source>
        <dbReference type="Proteomes" id="UP000694906"/>
    </source>
</evidence>
<proteinExistence type="predicted"/>